<evidence type="ECO:0000313" key="3">
    <source>
        <dbReference type="Proteomes" id="UP000234323"/>
    </source>
</evidence>
<keyword evidence="3" id="KW-1185">Reference proteome</keyword>
<reference evidence="2 3" key="1">
    <citation type="submission" date="2015-10" db="EMBL/GenBank/DDBJ databases">
        <title>Genome analyses suggest a sexual origin of heterokaryosis in a supposedly ancient asexual fungus.</title>
        <authorList>
            <person name="Ropars J."/>
            <person name="Sedzielewska K."/>
            <person name="Noel J."/>
            <person name="Charron P."/>
            <person name="Farinelli L."/>
            <person name="Marton T."/>
            <person name="Kruger M."/>
            <person name="Pelin A."/>
            <person name="Brachmann A."/>
            <person name="Corradi N."/>
        </authorList>
    </citation>
    <scope>NUCLEOTIDE SEQUENCE [LARGE SCALE GENOMIC DNA]</scope>
    <source>
        <strain evidence="2 3">A4</strain>
    </source>
</reference>
<accession>A0A2I1HLF0</accession>
<dbReference type="AlphaFoldDB" id="A0A2I1HLF0"/>
<sequence length="211" mass="24577">MTRGKKKENIGPCKICGCENTTEIYRKLNTNTSAEAYKGPEAHLLPVTIKINDQLCQQHYNQFVVYTRNKTKSSSNKRKESRDLAYHKSGGSQKRVCLSQNTYEQLINKEVTIEQLQQQVEQLKSELNDYDIMIKEAQISEPLRFCQFFDDQILRMTKILYDYQRDGKPVILDVQEFIELIESRDSKLKGFFNTIFKAMNPAGKVIKQYSL</sequence>
<protein>
    <submittedName>
        <fullName evidence="2">Uncharacterized protein</fullName>
    </submittedName>
</protein>
<dbReference type="EMBL" id="LLXI01003713">
    <property type="protein sequence ID" value="PKY59697.1"/>
    <property type="molecule type" value="Genomic_DNA"/>
</dbReference>
<evidence type="ECO:0000313" key="2">
    <source>
        <dbReference type="EMBL" id="PKY59697.1"/>
    </source>
</evidence>
<organism evidence="2 3">
    <name type="scientific">Rhizophagus irregularis</name>
    <dbReference type="NCBI Taxonomy" id="588596"/>
    <lineage>
        <taxon>Eukaryota</taxon>
        <taxon>Fungi</taxon>
        <taxon>Fungi incertae sedis</taxon>
        <taxon>Mucoromycota</taxon>
        <taxon>Glomeromycotina</taxon>
        <taxon>Glomeromycetes</taxon>
        <taxon>Glomerales</taxon>
        <taxon>Glomeraceae</taxon>
        <taxon>Rhizophagus</taxon>
    </lineage>
</organism>
<feature type="coiled-coil region" evidence="1">
    <location>
        <begin position="106"/>
        <end position="140"/>
    </location>
</feature>
<dbReference type="VEuPathDB" id="FungiDB:RhiirA1_402326"/>
<dbReference type="Proteomes" id="UP000234323">
    <property type="component" value="Unassembled WGS sequence"/>
</dbReference>
<proteinExistence type="predicted"/>
<evidence type="ECO:0000256" key="1">
    <source>
        <dbReference type="SAM" id="Coils"/>
    </source>
</evidence>
<comment type="caution">
    <text evidence="2">The sequence shown here is derived from an EMBL/GenBank/DDBJ whole genome shotgun (WGS) entry which is preliminary data.</text>
</comment>
<gene>
    <name evidence="2" type="ORF">RhiirA4_482668</name>
</gene>
<keyword evidence="1" id="KW-0175">Coiled coil</keyword>
<name>A0A2I1HLF0_9GLOM</name>